<evidence type="ECO:0000256" key="1">
    <source>
        <dbReference type="ARBA" id="ARBA00006484"/>
    </source>
</evidence>
<dbReference type="InterPro" id="IPR002347">
    <property type="entry name" value="SDR_fam"/>
</dbReference>
<dbReference type="PANTHER" id="PTHR43618:SF8">
    <property type="entry name" value="7ALPHA-HYDROXYSTEROID DEHYDROGENASE"/>
    <property type="match status" value="1"/>
</dbReference>
<evidence type="ECO:0000313" key="5">
    <source>
        <dbReference type="EMBL" id="CAG8550884.1"/>
    </source>
</evidence>
<dbReference type="PRINTS" id="PR00081">
    <property type="entry name" value="GDHRDH"/>
</dbReference>
<dbReference type="Proteomes" id="UP000789508">
    <property type="component" value="Unassembled WGS sequence"/>
</dbReference>
<keyword evidence="6" id="KW-1185">Reference proteome</keyword>
<evidence type="ECO:0000256" key="4">
    <source>
        <dbReference type="RuleBase" id="RU000363"/>
    </source>
</evidence>
<evidence type="ECO:0000256" key="3">
    <source>
        <dbReference type="ARBA" id="ARBA00023002"/>
    </source>
</evidence>
<accession>A0A9N9B378</accession>
<comment type="caution">
    <text evidence="5">The sequence shown here is derived from an EMBL/GenBank/DDBJ whole genome shotgun (WGS) entry which is preliminary data.</text>
</comment>
<dbReference type="PANTHER" id="PTHR43618">
    <property type="entry name" value="7-ALPHA-HYDROXYSTEROID DEHYDROGENASE"/>
    <property type="match status" value="1"/>
</dbReference>
<evidence type="ECO:0000256" key="2">
    <source>
        <dbReference type="ARBA" id="ARBA00022857"/>
    </source>
</evidence>
<dbReference type="Gene3D" id="3.40.50.720">
    <property type="entry name" value="NAD(P)-binding Rossmann-like Domain"/>
    <property type="match status" value="1"/>
</dbReference>
<keyword evidence="3" id="KW-0560">Oxidoreductase</keyword>
<dbReference type="InterPro" id="IPR036291">
    <property type="entry name" value="NAD(P)-bd_dom_sf"/>
</dbReference>
<name>A0A9N9B378_9GLOM</name>
<reference evidence="5" key="1">
    <citation type="submission" date="2021-06" db="EMBL/GenBank/DDBJ databases">
        <authorList>
            <person name="Kallberg Y."/>
            <person name="Tangrot J."/>
            <person name="Rosling A."/>
        </authorList>
    </citation>
    <scope>NUCLEOTIDE SEQUENCE</scope>
    <source>
        <strain evidence="5">FL130A</strain>
    </source>
</reference>
<organism evidence="5 6">
    <name type="scientific">Ambispora leptoticha</name>
    <dbReference type="NCBI Taxonomy" id="144679"/>
    <lineage>
        <taxon>Eukaryota</taxon>
        <taxon>Fungi</taxon>
        <taxon>Fungi incertae sedis</taxon>
        <taxon>Mucoromycota</taxon>
        <taxon>Glomeromycotina</taxon>
        <taxon>Glomeromycetes</taxon>
        <taxon>Archaeosporales</taxon>
        <taxon>Ambisporaceae</taxon>
        <taxon>Ambispora</taxon>
    </lineage>
</organism>
<comment type="similarity">
    <text evidence="1 4">Belongs to the short-chain dehydrogenases/reductases (SDR) family.</text>
</comment>
<dbReference type="GO" id="GO:0016491">
    <property type="term" value="F:oxidoreductase activity"/>
    <property type="evidence" value="ECO:0007669"/>
    <property type="project" value="UniProtKB-KW"/>
</dbReference>
<dbReference type="InterPro" id="IPR052178">
    <property type="entry name" value="Sec_Metab_Biosynth_SDR"/>
</dbReference>
<dbReference type="InterPro" id="IPR020904">
    <property type="entry name" value="Sc_DH/Rdtase_CS"/>
</dbReference>
<dbReference type="Pfam" id="PF00106">
    <property type="entry name" value="adh_short"/>
    <property type="match status" value="1"/>
</dbReference>
<protein>
    <submittedName>
        <fullName evidence="5">6322_t:CDS:1</fullName>
    </submittedName>
</protein>
<evidence type="ECO:0000313" key="6">
    <source>
        <dbReference type="Proteomes" id="UP000789508"/>
    </source>
</evidence>
<proteinExistence type="inferred from homology"/>
<dbReference type="FunFam" id="3.40.50.720:FF:000084">
    <property type="entry name" value="Short-chain dehydrogenase reductase"/>
    <property type="match status" value="1"/>
</dbReference>
<sequence>MADTELLAQKIFSVKGKVALVTGGGTGIGKMIAKGLVRNGARVYIASRKKENLDKVAAELSALGPGECIGIQANLTSKEECEKLVTEIRRRELDGKLHILVNNSGATWGAPLDKIPEKAWDRVNKLNVTGVYYLTIACLPLLEKASVKSRDPARVIIVGSVVGMIDGDIAGLVSVFGNTALPYNVSKAALHHMARGLAVYLTPRGITVNVIAPGVFPTPMNKHQDETICLSEIPFGRLGIESDMAGIALYLSSSASAYVSGAIIPVDGGLNLRPISQHSKI</sequence>
<gene>
    <name evidence="5" type="ORF">ALEPTO_LOCUS5871</name>
</gene>
<keyword evidence="2" id="KW-0521">NADP</keyword>
<dbReference type="OrthoDB" id="294295at2759"/>
<dbReference type="PRINTS" id="PR00080">
    <property type="entry name" value="SDRFAMILY"/>
</dbReference>
<dbReference type="PROSITE" id="PS00061">
    <property type="entry name" value="ADH_SHORT"/>
    <property type="match status" value="1"/>
</dbReference>
<dbReference type="AlphaFoldDB" id="A0A9N9B378"/>
<dbReference type="EMBL" id="CAJVPS010001800">
    <property type="protein sequence ID" value="CAG8550884.1"/>
    <property type="molecule type" value="Genomic_DNA"/>
</dbReference>
<dbReference type="SUPFAM" id="SSF51735">
    <property type="entry name" value="NAD(P)-binding Rossmann-fold domains"/>
    <property type="match status" value="1"/>
</dbReference>